<dbReference type="Gene3D" id="3.30.40.10">
    <property type="entry name" value="Zinc/RING finger domain, C3HC4 (zinc finger)"/>
    <property type="match status" value="1"/>
</dbReference>
<keyword evidence="5 10" id="KW-0862">Zinc</keyword>
<feature type="binding site" evidence="10">
    <location>
        <position position="927"/>
    </location>
    <ligand>
        <name>Zn(2+)</name>
        <dbReference type="ChEBI" id="CHEBI:29105"/>
        <label>2</label>
    </ligand>
</feature>
<feature type="binding site" evidence="10">
    <location>
        <position position="922"/>
    </location>
    <ligand>
        <name>Zn(2+)</name>
        <dbReference type="ChEBI" id="CHEBI:29105"/>
        <label>2</label>
    </ligand>
</feature>
<feature type="site" description="Histone H3K4me3 binding" evidence="9">
    <location>
        <position position="923"/>
    </location>
</feature>
<accession>A0A1X7TGA3</accession>
<evidence type="ECO:0000256" key="9">
    <source>
        <dbReference type="PIRSR" id="PIRSR628651-50"/>
    </source>
</evidence>
<keyword evidence="3 10" id="KW-0479">Metal-binding</keyword>
<feature type="binding site" evidence="10">
    <location>
        <position position="909"/>
    </location>
    <ligand>
        <name>Zn(2+)</name>
        <dbReference type="ChEBI" id="CHEBI:29105"/>
        <label>1</label>
    </ligand>
</feature>
<dbReference type="InParanoid" id="A0A1X7TGA3"/>
<feature type="binding site" evidence="10">
    <location>
        <position position="933"/>
    </location>
    <ligand>
        <name>Zn(2+)</name>
        <dbReference type="ChEBI" id="CHEBI:29105"/>
        <label>1</label>
    </ligand>
</feature>
<dbReference type="SUPFAM" id="SSF57903">
    <property type="entry name" value="FYVE/PHD zinc finger"/>
    <property type="match status" value="1"/>
</dbReference>
<feature type="binding site" evidence="10">
    <location>
        <position position="911"/>
    </location>
    <ligand>
        <name>Zn(2+)</name>
        <dbReference type="ChEBI" id="CHEBI:29105"/>
        <label>1</label>
    </ligand>
</feature>
<evidence type="ECO:0000256" key="5">
    <source>
        <dbReference type="ARBA" id="ARBA00022833"/>
    </source>
</evidence>
<dbReference type="Pfam" id="PF21788">
    <property type="entry name" value="TNP-like_GBD"/>
    <property type="match status" value="1"/>
</dbReference>
<dbReference type="GO" id="GO:0005634">
    <property type="term" value="C:nucleus"/>
    <property type="evidence" value="ECO:0007669"/>
    <property type="project" value="UniProtKB-SubCell"/>
</dbReference>
<feature type="compositionally biased region" description="Polar residues" evidence="11">
    <location>
        <begin position="185"/>
        <end position="199"/>
    </location>
</feature>
<keyword evidence="8" id="KW-0539">Nucleus</keyword>
<protein>
    <recommendedName>
        <fullName evidence="12">Zinc finger PHD-type domain-containing protein</fullName>
    </recommendedName>
</protein>
<dbReference type="PANTHER" id="PTHR10333:SF103">
    <property type="entry name" value="INHIBITOR OF GROWTH PROTEIN 3"/>
    <property type="match status" value="1"/>
</dbReference>
<name>A0A1X7TGA3_AMPQE</name>
<feature type="compositionally biased region" description="Polar residues" evidence="11">
    <location>
        <begin position="805"/>
        <end position="819"/>
    </location>
</feature>
<evidence type="ECO:0000256" key="8">
    <source>
        <dbReference type="ARBA" id="ARBA00023242"/>
    </source>
</evidence>
<feature type="region of interest" description="Disordered" evidence="11">
    <location>
        <begin position="184"/>
        <end position="207"/>
    </location>
</feature>
<feature type="site" description="Histone H3K4me3 binding" evidence="9">
    <location>
        <position position="919"/>
    </location>
</feature>
<dbReference type="PANTHER" id="PTHR10333">
    <property type="entry name" value="INHIBITOR OF GROWTH PROTEIN"/>
    <property type="match status" value="1"/>
</dbReference>
<evidence type="ECO:0000313" key="13">
    <source>
        <dbReference type="EnsemblMetazoa" id="Aqu2.1.13465_001"/>
    </source>
</evidence>
<evidence type="ECO:0000256" key="10">
    <source>
        <dbReference type="PIRSR" id="PIRSR628651-51"/>
    </source>
</evidence>
<feature type="binding site" evidence="10">
    <location>
        <position position="936"/>
    </location>
    <ligand>
        <name>Zn(2+)</name>
        <dbReference type="ChEBI" id="CHEBI:29105"/>
        <label>1</label>
    </ligand>
</feature>
<feature type="domain" description="Zinc finger PHD-type" evidence="12">
    <location>
        <begin position="908"/>
        <end position="953"/>
    </location>
</feature>
<keyword evidence="4" id="KW-0863">Zinc-finger</keyword>
<comment type="subcellular location">
    <subcellularLocation>
        <location evidence="1">Nucleus</location>
    </subcellularLocation>
</comment>
<dbReference type="InterPro" id="IPR011011">
    <property type="entry name" value="Znf_FYVE_PHD"/>
</dbReference>
<dbReference type="GO" id="GO:0008270">
    <property type="term" value="F:zinc ion binding"/>
    <property type="evidence" value="ECO:0007669"/>
    <property type="project" value="UniProtKB-KW"/>
</dbReference>
<dbReference type="eggNOG" id="KOG1973">
    <property type="taxonomic scope" value="Eukaryota"/>
</dbReference>
<dbReference type="InterPro" id="IPR048366">
    <property type="entry name" value="TNP-like_GBD"/>
</dbReference>
<keyword evidence="6" id="KW-0805">Transcription regulation</keyword>
<feature type="binding site" evidence="10">
    <location>
        <position position="949"/>
    </location>
    <ligand>
        <name>Zn(2+)</name>
        <dbReference type="ChEBI" id="CHEBI:29105"/>
        <label>2</label>
    </ligand>
</feature>
<dbReference type="Pfam" id="PF21787">
    <property type="entry name" value="TNP-like_RNaseH_N"/>
    <property type="match status" value="1"/>
</dbReference>
<feature type="compositionally biased region" description="Polar residues" evidence="11">
    <location>
        <begin position="840"/>
        <end position="861"/>
    </location>
</feature>
<feature type="region of interest" description="Disordered" evidence="11">
    <location>
        <begin position="765"/>
        <end position="861"/>
    </location>
</feature>
<evidence type="ECO:0000259" key="12">
    <source>
        <dbReference type="SMART" id="SM00249"/>
    </source>
</evidence>
<dbReference type="OrthoDB" id="10005682at2759"/>
<evidence type="ECO:0000256" key="4">
    <source>
        <dbReference type="ARBA" id="ARBA00022771"/>
    </source>
</evidence>
<dbReference type="InterPro" id="IPR048365">
    <property type="entry name" value="TNP-like_RNaseH_N"/>
</dbReference>
<proteinExistence type="inferred from homology"/>
<evidence type="ECO:0000256" key="3">
    <source>
        <dbReference type="ARBA" id="ARBA00022723"/>
    </source>
</evidence>
<feature type="binding site" evidence="10">
    <location>
        <position position="953"/>
    </location>
    <ligand>
        <name>Zn(2+)</name>
        <dbReference type="ChEBI" id="CHEBI:29105"/>
        <label>2</label>
    </ligand>
</feature>
<dbReference type="GO" id="GO:0035267">
    <property type="term" value="C:NuA4 histone acetyltransferase complex"/>
    <property type="evidence" value="ECO:0007669"/>
    <property type="project" value="TreeGrafter"/>
</dbReference>
<dbReference type="CDD" id="cd15505">
    <property type="entry name" value="PHD_ING"/>
    <property type="match status" value="1"/>
</dbReference>
<feature type="site" description="Histone H3K4me3 binding" evidence="9">
    <location>
        <position position="931"/>
    </location>
</feature>
<sequence length="958" mass="109628">MPRKLGLYRKKYASRSKASKPISLYLNEPVSSIKDLEDKTTNIGVTTGWVQQLSSNKEILLFTTILFNSVLMVQINHSLDIAIKFEGQQISCETAESWSGIPNKIEKTQDLYTVFSHIQKHSICQGNQIKEFAEVNNEKSPTAIRMGKEIIYNENCEILCNKSHSYCQPCLQQRHKLCVQRSRAAKQTTSKSDPSSTAPYSALSRDEMKQRMKNLHNEVRKLKRQRDRLTEKVELLINSESIVLNQHDHDDLKQIILMEKENIEKHLHTPFQKIFWEQQAEAAKRNDTRGMRWHPLMIRWCILLRHQSQKSYETMRQCIALPSQRTLRDYTHHIKAQPGFSNEVDSQICHAARLTTSEEREKYVVILLDEMHIREDLVYDKHTGNLVGFTHLGDVLHQLESLEETSEDHTFPPELLANSMMTFMVRGLFSHLEFPYAYFPSRKVSGYMLFDPLWESVSRLERCGFKVMGVTSDGASINRRLVRLHNPKSKLVHKTSNPFVVDDDRSFFFFSDPPHLLKTTRNCWASRSRSLWNNGKYILWDHLNEIYSKSRSESGLVLLPRLKYEHIHLNSFSKMRVDLAAEVISESVSKALTLYGGDKASETATFTSNFDKFFDCLNVWNFSDGKRKRKVFQDPYRSGTDFRLKWLEETFLRYLENWECNVKALNGYTDAQKKAMLLSEETLAGIKMTTKSFIELTKYLFTVPGVTVFFSRNICQDPLEKFFGCQRQIGRTHDNTTVKEFEQNTQALRVVDSFCRSSVRSNCRGNNDLDKTDHESYSLPKRKRSKKNDEYSCDTPSTLDEPMDTYTSSESILGSSPQPSIGTRGKSKGTSSTNSKGSSPQPSLSTRGKSNGTSGTNSKVSSLQASTTRYVAFSSKGSSPSHLLSVTCTIQDSSQDTASDFDESSGGYCWCGGKDIGKMIACDNVLCETEWFHYECVGISCAPKGAWYCSKECRFSQK</sequence>
<dbReference type="InterPro" id="IPR028651">
    <property type="entry name" value="ING_fam"/>
</dbReference>
<dbReference type="SMART" id="SM00249">
    <property type="entry name" value="PHD"/>
    <property type="match status" value="1"/>
</dbReference>
<evidence type="ECO:0000256" key="2">
    <source>
        <dbReference type="ARBA" id="ARBA00010210"/>
    </source>
</evidence>
<dbReference type="InterPro" id="IPR001965">
    <property type="entry name" value="Znf_PHD"/>
</dbReference>
<dbReference type="AlphaFoldDB" id="A0A1X7TGA3"/>
<comment type="similarity">
    <text evidence="2">Belongs to the ING family.</text>
</comment>
<dbReference type="EnsemblMetazoa" id="Aqu2.1.13465_001">
    <property type="protein sequence ID" value="Aqu2.1.13465_001"/>
    <property type="gene ID" value="Aqu2.1.13465"/>
</dbReference>
<feature type="site" description="Histone H3K4me3 binding" evidence="9">
    <location>
        <position position="908"/>
    </location>
</feature>
<evidence type="ECO:0000256" key="7">
    <source>
        <dbReference type="ARBA" id="ARBA00023163"/>
    </source>
</evidence>
<keyword evidence="7" id="KW-0804">Transcription</keyword>
<reference evidence="13" key="1">
    <citation type="submission" date="2017-05" db="UniProtKB">
        <authorList>
            <consortium name="EnsemblMetazoa"/>
        </authorList>
    </citation>
    <scope>IDENTIFICATION</scope>
</reference>
<dbReference type="InterPro" id="IPR013083">
    <property type="entry name" value="Znf_RING/FYVE/PHD"/>
</dbReference>
<evidence type="ECO:0000256" key="11">
    <source>
        <dbReference type="SAM" id="MobiDB-lite"/>
    </source>
</evidence>
<feature type="compositionally biased region" description="Basic and acidic residues" evidence="11">
    <location>
        <begin position="767"/>
        <end position="776"/>
    </location>
</feature>
<evidence type="ECO:0000256" key="1">
    <source>
        <dbReference type="ARBA" id="ARBA00004123"/>
    </source>
</evidence>
<organism evidence="13">
    <name type="scientific">Amphimedon queenslandica</name>
    <name type="common">Sponge</name>
    <dbReference type="NCBI Taxonomy" id="400682"/>
    <lineage>
        <taxon>Eukaryota</taxon>
        <taxon>Metazoa</taxon>
        <taxon>Porifera</taxon>
        <taxon>Demospongiae</taxon>
        <taxon>Heteroscleromorpha</taxon>
        <taxon>Haplosclerida</taxon>
        <taxon>Niphatidae</taxon>
        <taxon>Amphimedon</taxon>
    </lineage>
</organism>
<feature type="compositionally biased region" description="Low complexity" evidence="11">
    <location>
        <begin position="820"/>
        <end position="839"/>
    </location>
</feature>
<evidence type="ECO:0000256" key="6">
    <source>
        <dbReference type="ARBA" id="ARBA00023015"/>
    </source>
</evidence>